<dbReference type="AlphaFoldDB" id="G8BY45"/>
<dbReference type="eggNOG" id="KOG3818">
    <property type="taxonomic scope" value="Eukaryota"/>
</dbReference>
<dbReference type="STRING" id="1071381.G8BY45"/>
<dbReference type="InterPro" id="IPR016266">
    <property type="entry name" value="POLE2"/>
</dbReference>
<dbReference type="GO" id="GO:0005737">
    <property type="term" value="C:cytoplasm"/>
    <property type="evidence" value="ECO:0007669"/>
    <property type="project" value="EnsemblFungi"/>
</dbReference>
<dbReference type="Pfam" id="PF04042">
    <property type="entry name" value="DNA_pol_E_B"/>
    <property type="match status" value="1"/>
</dbReference>
<dbReference type="GO" id="GO:0003697">
    <property type="term" value="F:single-stranded DNA binding"/>
    <property type="evidence" value="ECO:0007669"/>
    <property type="project" value="EnsemblFungi"/>
</dbReference>
<comment type="subcellular location">
    <subcellularLocation>
        <location evidence="1">Nucleus</location>
    </subcellularLocation>
</comment>
<gene>
    <name evidence="9" type="primary">TPHA0I03220</name>
    <name evidence="9" type="ordered locus">TPHA_0I03220</name>
</gene>
<proteinExistence type="inferred from homology"/>
<dbReference type="InterPro" id="IPR007185">
    <property type="entry name" value="DNA_pol_a/d/e_bsu"/>
</dbReference>
<evidence type="ECO:0000256" key="7">
    <source>
        <dbReference type="ARBA" id="ARBA00032930"/>
    </source>
</evidence>
<name>G8BY45_TETPH</name>
<evidence type="ECO:0000256" key="6">
    <source>
        <dbReference type="ARBA" id="ARBA00023242"/>
    </source>
</evidence>
<dbReference type="GeneID" id="11532855"/>
<dbReference type="GO" id="GO:0003887">
    <property type="term" value="F:DNA-directed DNA polymerase activity"/>
    <property type="evidence" value="ECO:0007669"/>
    <property type="project" value="EnsemblFungi"/>
</dbReference>
<evidence type="ECO:0000313" key="10">
    <source>
        <dbReference type="Proteomes" id="UP000005666"/>
    </source>
</evidence>
<dbReference type="PANTHER" id="PTHR12708:SF0">
    <property type="entry name" value="DNA POLYMERASE EPSILON SUBUNIT 2"/>
    <property type="match status" value="1"/>
</dbReference>
<dbReference type="GO" id="GO:0045005">
    <property type="term" value="P:DNA-templated DNA replication maintenance of fidelity"/>
    <property type="evidence" value="ECO:0007669"/>
    <property type="project" value="EnsemblFungi"/>
</dbReference>
<evidence type="ECO:0000256" key="1">
    <source>
        <dbReference type="ARBA" id="ARBA00004123"/>
    </source>
</evidence>
<dbReference type="OrthoDB" id="10254730at2759"/>
<accession>G8BY45</accession>
<sequence>MFSSGNVLPVKIQPPLLRPLAYRVLSKKFGLNIKSDGLAELAEFIGNAFGMEWKKSSETVLFLEQFATVWKQQERGLFIDSTGTKSVISEIKERSKSRIKVRDEPDLGPAQEPKKAKTLDNFLLKNVLQQKNVEVTKQETDSEDIPMDDGIEIISEHTSLSNNGTGIEMSDGIETSDGIVIKEEEVQDITDVDPISNYSIPQIEPIEQIEAEEVTEDEMEQLNWRDYFKIINVDEQQNFSYNPRKLQFIFKPSFKKPHSNHNSEIINNSNLKLQLPDIQSKLAIFSTRYYLLRDRIMRNEAFQNNDSFNPLSSMVNMKNALQNNDKSELISNMSLTPIKTLLGRNGQNFLILGMLRVNAKGNWCLEDPSGDIEVDLSQTLPTAGLYYVPGAIVLTEGIYYSATNTFHVTSMTHPPCERRDVTLEAIGNIDLLGIHGISTPNYIAKLDDDLKIRLHYLEKDFTDHRFAIMGGDMFLNELQTLSALRKVFSKLNEDPPIMIILQGSFSSTPVHASTNSKSMSISTQYKNNFDSLASLLSEFEDLINYSTFLFIPGVNDPWSSMVTLGSTGLWPQKPIPNHFTTRINRICRHVIWGSNPTRIAYLSQEIVIMRDNICGRFKRNSVQFRTVEEKEGINKQLKKDNEKSQLLDDDDIPMKSLSIDPNKLPARVHESRKIVKTILDQGHLSPFTPDIRPIAWGLDHSLTLYPIPSTLILCDQTAPQFELTYNGCKAFNPGKFISNNRARFLAYTPSLKKVQEEELYF</sequence>
<evidence type="ECO:0000313" key="9">
    <source>
        <dbReference type="EMBL" id="CCE64823.1"/>
    </source>
</evidence>
<dbReference type="GO" id="GO:0008622">
    <property type="term" value="C:epsilon DNA polymerase complex"/>
    <property type="evidence" value="ECO:0007669"/>
    <property type="project" value="EnsemblFungi"/>
</dbReference>
<dbReference type="GO" id="GO:0030337">
    <property type="term" value="F:DNA polymerase processivity factor activity"/>
    <property type="evidence" value="ECO:0007669"/>
    <property type="project" value="EnsemblFungi"/>
</dbReference>
<protein>
    <recommendedName>
        <fullName evidence="3">DNA polymerase epsilon subunit B</fullName>
    </recommendedName>
    <alternativeName>
        <fullName evidence="7">DNA polymerase II subunit 2</fullName>
    </alternativeName>
</protein>
<organism evidence="9 10">
    <name type="scientific">Tetrapisispora phaffii (strain ATCC 24235 / CBS 4417 / NBRC 1672 / NRRL Y-8282 / UCD 70-5)</name>
    <name type="common">Yeast</name>
    <name type="synonym">Fabospora phaffii</name>
    <dbReference type="NCBI Taxonomy" id="1071381"/>
    <lineage>
        <taxon>Eukaryota</taxon>
        <taxon>Fungi</taxon>
        <taxon>Dikarya</taxon>
        <taxon>Ascomycota</taxon>
        <taxon>Saccharomycotina</taxon>
        <taxon>Saccharomycetes</taxon>
        <taxon>Saccharomycetales</taxon>
        <taxon>Saccharomycetaceae</taxon>
        <taxon>Tetrapisispora</taxon>
    </lineage>
</organism>
<keyword evidence="6" id="KW-0539">Nucleus</keyword>
<dbReference type="GO" id="GO:0003690">
    <property type="term" value="F:double-stranded DNA binding"/>
    <property type="evidence" value="ECO:0007669"/>
    <property type="project" value="EnsemblFungi"/>
</dbReference>
<keyword evidence="5" id="KW-0238">DNA-binding</keyword>
<keyword evidence="4" id="KW-0235">DNA replication</keyword>
<dbReference type="GO" id="GO:0042276">
    <property type="term" value="P:error-prone translesion synthesis"/>
    <property type="evidence" value="ECO:0007669"/>
    <property type="project" value="EnsemblFungi"/>
</dbReference>
<dbReference type="GO" id="GO:0043596">
    <property type="term" value="C:nuclear replication fork"/>
    <property type="evidence" value="ECO:0007669"/>
    <property type="project" value="EnsemblFungi"/>
</dbReference>
<dbReference type="PANTHER" id="PTHR12708">
    <property type="entry name" value="DNA POLYMERASE EPSILON SUBUNIT B"/>
    <property type="match status" value="1"/>
</dbReference>
<dbReference type="EMBL" id="HE612864">
    <property type="protein sequence ID" value="CCE64823.1"/>
    <property type="molecule type" value="Genomic_DNA"/>
</dbReference>
<dbReference type="RefSeq" id="XP_003687257.1">
    <property type="nucleotide sequence ID" value="XM_003687209.1"/>
</dbReference>
<evidence type="ECO:0000256" key="5">
    <source>
        <dbReference type="ARBA" id="ARBA00023125"/>
    </source>
</evidence>
<comment type="similarity">
    <text evidence="2">Belongs to the DNA polymerase epsilon subunit B family.</text>
</comment>
<dbReference type="OMA" id="PEDGAWF"/>
<dbReference type="HOGENOM" id="CLU_010628_1_0_1"/>
<evidence type="ECO:0000259" key="8">
    <source>
        <dbReference type="Pfam" id="PF04042"/>
    </source>
</evidence>
<dbReference type="KEGG" id="tpf:TPHA_0I03220"/>
<evidence type="ECO:0000256" key="3">
    <source>
        <dbReference type="ARBA" id="ARBA00016011"/>
    </source>
</evidence>
<evidence type="ECO:0000256" key="4">
    <source>
        <dbReference type="ARBA" id="ARBA00022705"/>
    </source>
</evidence>
<dbReference type="Proteomes" id="UP000005666">
    <property type="component" value="Chromosome 9"/>
</dbReference>
<feature type="domain" description="DNA polymerase alpha/delta/epsilon subunit B" evidence="8">
    <location>
        <begin position="471"/>
        <end position="721"/>
    </location>
</feature>
<reference evidence="9 10" key="1">
    <citation type="journal article" date="2011" name="Proc. Natl. Acad. Sci. U.S.A.">
        <title>Evolutionary erosion of yeast sex chromosomes by mating-type switching accidents.</title>
        <authorList>
            <person name="Gordon J.L."/>
            <person name="Armisen D."/>
            <person name="Proux-Wera E."/>
            <person name="Oheigeartaigh S.S."/>
            <person name="Byrne K.P."/>
            <person name="Wolfe K.H."/>
        </authorList>
    </citation>
    <scope>NUCLEOTIDE SEQUENCE [LARGE SCALE GENOMIC DNA]</scope>
    <source>
        <strain evidence="10">ATCC 24235 / CBS 4417 / NBRC 1672 / NRRL Y-8282 / UCD 70-5</strain>
    </source>
</reference>
<keyword evidence="10" id="KW-1185">Reference proteome</keyword>
<evidence type="ECO:0000256" key="2">
    <source>
        <dbReference type="ARBA" id="ARBA00009560"/>
    </source>
</evidence>